<dbReference type="PANTHER" id="PTHR38773">
    <property type="entry name" value="PROTEIN SPRT"/>
    <property type="match status" value="1"/>
</dbReference>
<feature type="domain" description="SprT-like" evidence="1">
    <location>
        <begin position="11"/>
        <end position="164"/>
    </location>
</feature>
<keyword evidence="3" id="KW-1185">Reference proteome</keyword>
<dbReference type="InterPro" id="IPR006640">
    <property type="entry name" value="SprT-like_domain"/>
</dbReference>
<dbReference type="Pfam" id="PF17283">
    <property type="entry name" value="Zn_ribbon_SprT"/>
    <property type="match status" value="1"/>
</dbReference>
<dbReference type="Proteomes" id="UP001234343">
    <property type="component" value="Unassembled WGS sequence"/>
</dbReference>
<dbReference type="EMBL" id="JAUCBP010000007">
    <property type="protein sequence ID" value="MDM7860590.1"/>
    <property type="molecule type" value="Genomic_DNA"/>
</dbReference>
<evidence type="ECO:0000259" key="1">
    <source>
        <dbReference type="SMART" id="SM00731"/>
    </source>
</evidence>
<keyword evidence="2" id="KW-0645">Protease</keyword>
<evidence type="ECO:0000313" key="2">
    <source>
        <dbReference type="EMBL" id="MDM7860590.1"/>
    </source>
</evidence>
<sequence>MSKFVPQPLQDALQARVIELIDLATTWAAKSIKPPTLGFRAAGRNGGSAHLHKNHINLNRLFLVENPQHYMEQVLPHEIAHIVVHQLYGRVKPHGIEWQTVMQEVFKCPPQVTHHMQSSLVTSTTFPYQCSCGTVELTVRRHNKVMRQKQKYQCRRCGEVLRFASGESTKTNF</sequence>
<proteinExistence type="predicted"/>
<name>A0ABT7SWL7_9ALTE</name>
<dbReference type="InterPro" id="IPR035240">
    <property type="entry name" value="SprT_Zn_ribbon"/>
</dbReference>
<reference evidence="2 3" key="1">
    <citation type="submission" date="2023-06" db="EMBL/GenBank/DDBJ databases">
        <title>Alteromonas sp. ASW11-36 isolated from intertidal sand.</title>
        <authorList>
            <person name="Li Y."/>
        </authorList>
    </citation>
    <scope>NUCLEOTIDE SEQUENCE [LARGE SCALE GENOMIC DNA]</scope>
    <source>
        <strain evidence="2 3">ASW11-36</strain>
    </source>
</reference>
<dbReference type="SMART" id="SM00731">
    <property type="entry name" value="SprT"/>
    <property type="match status" value="1"/>
</dbReference>
<dbReference type="Gene3D" id="3.30.2010.10">
    <property type="entry name" value="Metalloproteases ('zincins'), catalytic domain"/>
    <property type="match status" value="1"/>
</dbReference>
<accession>A0ABT7SWL7</accession>
<dbReference type="PANTHER" id="PTHR38773:SF1">
    <property type="entry name" value="PROTEIN SPRT"/>
    <property type="match status" value="1"/>
</dbReference>
<protein>
    <submittedName>
        <fullName evidence="2">SprT family zinc-dependent metalloprotease</fullName>
    </submittedName>
</protein>
<keyword evidence="2" id="KW-0378">Hydrolase</keyword>
<dbReference type="Pfam" id="PF10263">
    <property type="entry name" value="SprT-like"/>
    <property type="match status" value="1"/>
</dbReference>
<dbReference type="GO" id="GO:0008237">
    <property type="term" value="F:metallopeptidase activity"/>
    <property type="evidence" value="ECO:0007669"/>
    <property type="project" value="UniProtKB-KW"/>
</dbReference>
<evidence type="ECO:0000313" key="3">
    <source>
        <dbReference type="Proteomes" id="UP001234343"/>
    </source>
</evidence>
<organism evidence="2 3">
    <name type="scientific">Alteromonas arenosi</name>
    <dbReference type="NCBI Taxonomy" id="3055817"/>
    <lineage>
        <taxon>Bacteria</taxon>
        <taxon>Pseudomonadati</taxon>
        <taxon>Pseudomonadota</taxon>
        <taxon>Gammaproteobacteria</taxon>
        <taxon>Alteromonadales</taxon>
        <taxon>Alteromonadaceae</taxon>
        <taxon>Alteromonas/Salinimonas group</taxon>
        <taxon>Alteromonas</taxon>
    </lineage>
</organism>
<dbReference type="NCBIfam" id="NF003421">
    <property type="entry name" value="PRK04860.1"/>
    <property type="match status" value="1"/>
</dbReference>
<comment type="caution">
    <text evidence="2">The sequence shown here is derived from an EMBL/GenBank/DDBJ whole genome shotgun (WGS) entry which is preliminary data.</text>
</comment>
<keyword evidence="2" id="KW-0482">Metalloprotease</keyword>
<dbReference type="RefSeq" id="WP_289364882.1">
    <property type="nucleotide sequence ID" value="NZ_JAUCBP010000007.1"/>
</dbReference>
<gene>
    <name evidence="2" type="ORF">QTP81_08280</name>
</gene>